<organism evidence="2 3">
    <name type="scientific">Rhamnella rubrinervis</name>
    <dbReference type="NCBI Taxonomy" id="2594499"/>
    <lineage>
        <taxon>Eukaryota</taxon>
        <taxon>Viridiplantae</taxon>
        <taxon>Streptophyta</taxon>
        <taxon>Embryophyta</taxon>
        <taxon>Tracheophyta</taxon>
        <taxon>Spermatophyta</taxon>
        <taxon>Magnoliopsida</taxon>
        <taxon>eudicotyledons</taxon>
        <taxon>Gunneridae</taxon>
        <taxon>Pentapetalae</taxon>
        <taxon>rosids</taxon>
        <taxon>fabids</taxon>
        <taxon>Rosales</taxon>
        <taxon>Rhamnaceae</taxon>
        <taxon>rhamnoid group</taxon>
        <taxon>Rhamneae</taxon>
        <taxon>Rhamnella</taxon>
    </lineage>
</organism>
<feature type="compositionally biased region" description="Low complexity" evidence="1">
    <location>
        <begin position="139"/>
        <end position="152"/>
    </location>
</feature>
<dbReference type="EMBL" id="VOIH02000001">
    <property type="protein sequence ID" value="KAF3455711.1"/>
    <property type="molecule type" value="Genomic_DNA"/>
</dbReference>
<dbReference type="OrthoDB" id="1674633at2759"/>
<evidence type="ECO:0000256" key="1">
    <source>
        <dbReference type="SAM" id="MobiDB-lite"/>
    </source>
</evidence>
<feature type="region of interest" description="Disordered" evidence="1">
    <location>
        <begin position="128"/>
        <end position="179"/>
    </location>
</feature>
<comment type="caution">
    <text evidence="2">The sequence shown here is derived from an EMBL/GenBank/DDBJ whole genome shotgun (WGS) entry which is preliminary data.</text>
</comment>
<reference evidence="2" key="1">
    <citation type="submission" date="2020-03" db="EMBL/GenBank/DDBJ databases">
        <title>A high-quality chromosome-level genome assembly of a woody plant with both climbing and erect habits, Rhamnella rubrinervis.</title>
        <authorList>
            <person name="Lu Z."/>
            <person name="Yang Y."/>
            <person name="Zhu X."/>
            <person name="Sun Y."/>
        </authorList>
    </citation>
    <scope>NUCLEOTIDE SEQUENCE</scope>
    <source>
        <strain evidence="2">BYM</strain>
        <tissue evidence="2">Leaf</tissue>
    </source>
</reference>
<dbReference type="AlphaFoldDB" id="A0A8K0HNE7"/>
<evidence type="ECO:0000313" key="2">
    <source>
        <dbReference type="EMBL" id="KAF3455711.1"/>
    </source>
</evidence>
<evidence type="ECO:0000313" key="3">
    <source>
        <dbReference type="Proteomes" id="UP000796880"/>
    </source>
</evidence>
<sequence>MAIVDEVVERDEKVISDYAAPTFNGIMSSIRRPAVQVNNFKIKPTFIMKIQMSIQFVGLSNNDPHSHINYFLEISDTLKMNDVDDDAIRLSEIEMHAWYYAKISLLRLLCLFEICGDGKRMIVQEENPWGKMPDNLKGSSSSDPILISNSDNEIVAEEPEENPKKDPEEDLEENSKESKIFLASEDSRAGTSLVEYKRKFDELSRYAPYMMDTKEHTARCFDKGLQPKLYNAIALFQLPDGKGCTEVEEKSWSFGISVDFTSQAIRPTQRLPSSMLRKYVHYPSHIIEYEPLKVHDNLMYEEKQEVTWEREDEMKVKYPTLFE</sequence>
<feature type="compositionally biased region" description="Basic and acidic residues" evidence="1">
    <location>
        <begin position="161"/>
        <end position="179"/>
    </location>
</feature>
<gene>
    <name evidence="2" type="ORF">FNV43_RR00353</name>
</gene>
<protein>
    <submittedName>
        <fullName evidence="2">Uncharacterized protein</fullName>
    </submittedName>
</protein>
<dbReference type="Proteomes" id="UP000796880">
    <property type="component" value="Unassembled WGS sequence"/>
</dbReference>
<proteinExistence type="predicted"/>
<accession>A0A8K0HNE7</accession>
<name>A0A8K0HNE7_9ROSA</name>
<keyword evidence="3" id="KW-1185">Reference proteome</keyword>